<evidence type="ECO:0000313" key="1">
    <source>
        <dbReference type="EMBL" id="KAA0036736.1"/>
    </source>
</evidence>
<accession>A0A5A7T3Q8</accession>
<comment type="caution">
    <text evidence="1">The sequence shown here is derived from an EMBL/GenBank/DDBJ whole genome shotgun (WGS) entry which is preliminary data.</text>
</comment>
<evidence type="ECO:0000313" key="2">
    <source>
        <dbReference type="Proteomes" id="UP000321393"/>
    </source>
</evidence>
<protein>
    <submittedName>
        <fullName evidence="1">Transposase</fullName>
    </submittedName>
</protein>
<dbReference type="Proteomes" id="UP000321393">
    <property type="component" value="Unassembled WGS sequence"/>
</dbReference>
<dbReference type="EMBL" id="SSTE01019218">
    <property type="protein sequence ID" value="KAA0036736.1"/>
    <property type="molecule type" value="Genomic_DNA"/>
</dbReference>
<proteinExistence type="predicted"/>
<sequence length="196" mass="22110">MKRKFMMLSMLISSPRQPGDDTGTYLATLIEDLTLMTKWSKASSKPSFVVVIALKKSTFKIQSKGYKDKDGYLILLTLPLTSATRRLQSFSSVCRHCIASPSFSIHHGLFRTSVNTPFRNFFVSCPSLSHRRKRRCTVDEQFVQLLLSCRKPEPLPAELPSESCVCVCELRLPQLSALVESSALAKSYMNHPFVSR</sequence>
<gene>
    <name evidence="1" type="ORF">E6C27_scaffold20G00090</name>
</gene>
<dbReference type="AlphaFoldDB" id="A0A5A7T3Q8"/>
<organism evidence="1 2">
    <name type="scientific">Cucumis melo var. makuwa</name>
    <name type="common">Oriental melon</name>
    <dbReference type="NCBI Taxonomy" id="1194695"/>
    <lineage>
        <taxon>Eukaryota</taxon>
        <taxon>Viridiplantae</taxon>
        <taxon>Streptophyta</taxon>
        <taxon>Embryophyta</taxon>
        <taxon>Tracheophyta</taxon>
        <taxon>Spermatophyta</taxon>
        <taxon>Magnoliopsida</taxon>
        <taxon>eudicotyledons</taxon>
        <taxon>Gunneridae</taxon>
        <taxon>Pentapetalae</taxon>
        <taxon>rosids</taxon>
        <taxon>fabids</taxon>
        <taxon>Cucurbitales</taxon>
        <taxon>Cucurbitaceae</taxon>
        <taxon>Benincaseae</taxon>
        <taxon>Cucumis</taxon>
    </lineage>
</organism>
<dbReference type="OrthoDB" id="3242924at2759"/>
<name>A0A5A7T3Q8_CUCMM</name>
<reference evidence="1 2" key="1">
    <citation type="submission" date="2019-08" db="EMBL/GenBank/DDBJ databases">
        <title>Draft genome sequences of two oriental melons (Cucumis melo L. var makuwa).</title>
        <authorList>
            <person name="Kwon S.-Y."/>
        </authorList>
    </citation>
    <scope>NUCLEOTIDE SEQUENCE [LARGE SCALE GENOMIC DNA]</scope>
    <source>
        <strain evidence="2">cv. SW 3</strain>
        <tissue evidence="1">Leaf</tissue>
    </source>
</reference>